<reference evidence="1 2" key="1">
    <citation type="submission" date="2024-07" db="EMBL/GenBank/DDBJ databases">
        <title>Draft Genome Sequence of Ferrimicrobium acidiphilum Strain YE2023, Isolated from a Pulp of Bioleach Reactor.</title>
        <authorList>
            <person name="Elkina Y.A."/>
            <person name="Bulaeva A.G."/>
            <person name="Beletsky A.V."/>
            <person name="Mardanov A.V."/>
        </authorList>
    </citation>
    <scope>NUCLEOTIDE SEQUENCE [LARGE SCALE GENOMIC DNA]</scope>
    <source>
        <strain evidence="1 2">YE2023</strain>
    </source>
</reference>
<organism evidence="1 2">
    <name type="scientific">Ferrimicrobium acidiphilum</name>
    <dbReference type="NCBI Taxonomy" id="121039"/>
    <lineage>
        <taxon>Bacteria</taxon>
        <taxon>Bacillati</taxon>
        <taxon>Actinomycetota</taxon>
        <taxon>Acidimicrobiia</taxon>
        <taxon>Acidimicrobiales</taxon>
        <taxon>Acidimicrobiaceae</taxon>
        <taxon>Ferrimicrobium</taxon>
    </lineage>
</organism>
<comment type="caution">
    <text evidence="1">The sequence shown here is derived from an EMBL/GenBank/DDBJ whole genome shotgun (WGS) entry which is preliminary data.</text>
</comment>
<accession>A0ABV3Y2I1</accession>
<gene>
    <name evidence="1" type="ORF">AB6A68_04905</name>
</gene>
<name>A0ABV3Y2I1_9ACTN</name>
<evidence type="ECO:0000313" key="1">
    <source>
        <dbReference type="EMBL" id="MEX6429176.1"/>
    </source>
</evidence>
<dbReference type="Proteomes" id="UP001560267">
    <property type="component" value="Unassembled WGS sequence"/>
</dbReference>
<proteinExistence type="predicted"/>
<dbReference type="RefSeq" id="WP_298384877.1">
    <property type="nucleotide sequence ID" value="NZ_JBFSHR010000011.1"/>
</dbReference>
<sequence length="291" mass="31761">MSTSNLNAPGYLLTQLTPTALGRVQPIRLVHLDPEGSGAEGFDSTTTAFQETQMAVDGASGLYRYTLASTGGDIRRRVRGLVAGMSVNKGPLPLWIAIDAPDLEAVLETQGNYLGNIADNHGVLHRLERYDGSALTAMIDAMLSDHPALTVLPRPQSPPAGTALPVFITTLEATTHCLFEPVELPMTAPMWRWLSLNMRRIKITKELVDTPVVRYHQDGQTYGFIHDSSATTDLLAEENHQNPLGAKPTTVTWIPDITLLRKFATASHRGLECPAMLLMYPAPGILYAAWH</sequence>
<dbReference type="EMBL" id="JBFSHR010000011">
    <property type="protein sequence ID" value="MEX6429176.1"/>
    <property type="molecule type" value="Genomic_DNA"/>
</dbReference>
<protein>
    <submittedName>
        <fullName evidence="1">Uncharacterized protein</fullName>
    </submittedName>
</protein>
<keyword evidence="2" id="KW-1185">Reference proteome</keyword>
<evidence type="ECO:0000313" key="2">
    <source>
        <dbReference type="Proteomes" id="UP001560267"/>
    </source>
</evidence>